<gene>
    <name evidence="1" type="ORF">L484_016945</name>
</gene>
<dbReference type="Proteomes" id="UP000030645">
    <property type="component" value="Unassembled WGS sequence"/>
</dbReference>
<dbReference type="EMBL" id="KE343588">
    <property type="protein sequence ID" value="EXB36694.1"/>
    <property type="molecule type" value="Genomic_DNA"/>
</dbReference>
<name>W9QFU0_9ROSA</name>
<organism evidence="1 2">
    <name type="scientific">Morus notabilis</name>
    <dbReference type="NCBI Taxonomy" id="981085"/>
    <lineage>
        <taxon>Eukaryota</taxon>
        <taxon>Viridiplantae</taxon>
        <taxon>Streptophyta</taxon>
        <taxon>Embryophyta</taxon>
        <taxon>Tracheophyta</taxon>
        <taxon>Spermatophyta</taxon>
        <taxon>Magnoliopsida</taxon>
        <taxon>eudicotyledons</taxon>
        <taxon>Gunneridae</taxon>
        <taxon>Pentapetalae</taxon>
        <taxon>rosids</taxon>
        <taxon>fabids</taxon>
        <taxon>Rosales</taxon>
        <taxon>Moraceae</taxon>
        <taxon>Moreae</taxon>
        <taxon>Morus</taxon>
    </lineage>
</organism>
<dbReference type="AlphaFoldDB" id="W9QFU0"/>
<evidence type="ECO:0000313" key="1">
    <source>
        <dbReference type="EMBL" id="EXB36694.1"/>
    </source>
</evidence>
<protein>
    <submittedName>
        <fullName evidence="1">Uncharacterized protein</fullName>
    </submittedName>
</protein>
<evidence type="ECO:0000313" key="2">
    <source>
        <dbReference type="Proteomes" id="UP000030645"/>
    </source>
</evidence>
<sequence length="91" mass="9921">MGQSHLKLRRRGRRKIGAVAGGGWAGKRINDTKSSVSKISCVPSSSTLVSSNKLCYVSIAEEFSAEENQEAQRLGLISSKSWEQISLINKI</sequence>
<proteinExistence type="predicted"/>
<reference evidence="2" key="1">
    <citation type="submission" date="2013-01" db="EMBL/GenBank/DDBJ databases">
        <title>Draft Genome Sequence of a Mulberry Tree, Morus notabilis C.K. Schneid.</title>
        <authorList>
            <person name="He N."/>
            <person name="Zhao S."/>
        </authorList>
    </citation>
    <scope>NUCLEOTIDE SEQUENCE</scope>
</reference>
<accession>W9QFU0</accession>
<keyword evidence="2" id="KW-1185">Reference proteome</keyword>